<protein>
    <submittedName>
        <fullName evidence="1">Uncharacterized protein</fullName>
    </submittedName>
</protein>
<dbReference type="InterPro" id="IPR036388">
    <property type="entry name" value="WH-like_DNA-bd_sf"/>
</dbReference>
<dbReference type="GO" id="GO:0010494">
    <property type="term" value="C:cytoplasmic stress granule"/>
    <property type="evidence" value="ECO:0007669"/>
    <property type="project" value="TreeGrafter"/>
</dbReference>
<dbReference type="SMART" id="SM00715">
    <property type="entry name" value="LA"/>
    <property type="match status" value="1"/>
</dbReference>
<gene>
    <name evidence="1" type="primary">SKDI04G7130</name>
    <name evidence="1" type="ORF">SKDI_04G7130</name>
</gene>
<evidence type="ECO:0000313" key="2">
    <source>
        <dbReference type="Proteomes" id="UP001162087"/>
    </source>
</evidence>
<dbReference type="EMBL" id="OX365899">
    <property type="protein sequence ID" value="CAI4059542.1"/>
    <property type="molecule type" value="Genomic_DNA"/>
</dbReference>
<organism evidence="1 2">
    <name type="scientific">Saccharomyces kudriavzevii (strain ATCC MYA-4449 / AS 2.2408 / CBS 8840 / NBRC 1802 / NCYC 2889)</name>
    <name type="common">Yeast</name>
    <dbReference type="NCBI Taxonomy" id="226230"/>
    <lineage>
        <taxon>Eukaryota</taxon>
        <taxon>Fungi</taxon>
        <taxon>Dikarya</taxon>
        <taxon>Ascomycota</taxon>
        <taxon>Saccharomycotina</taxon>
        <taxon>Saccharomycetes</taxon>
        <taxon>Saccharomycetales</taxon>
        <taxon>Saccharomycetaceae</taxon>
        <taxon>Saccharomyces</taxon>
    </lineage>
</organism>
<dbReference type="GO" id="GO:0003723">
    <property type="term" value="F:RNA binding"/>
    <property type="evidence" value="ECO:0007669"/>
    <property type="project" value="UniProtKB-UniRule"/>
</dbReference>
<dbReference type="Proteomes" id="UP001162087">
    <property type="component" value="Chromosome 4"/>
</dbReference>
<evidence type="ECO:0000313" key="1">
    <source>
        <dbReference type="EMBL" id="CAI4059542.1"/>
    </source>
</evidence>
<dbReference type="GO" id="GO:0005829">
    <property type="term" value="C:cytosol"/>
    <property type="evidence" value="ECO:0007669"/>
    <property type="project" value="TreeGrafter"/>
</dbReference>
<sequence>MSSQDSKDNLKNLSPVTEDKKKKKTSPLKLAPIPTTSPWKSASPESTTVLPVEELKDIPKASKPNKNSAGSIKLTSNTKWTPITPSVIISGSKSSNSNSGKNAKNSKNNKTMKKHSKNNKSFGEKLPHGQPSASSEAHKVLNVEPKSFDGDVTLNRYSSSEISAGGKNEKTTNGKNSSNGRQSKNYHNKSGKTRHNNEHHGFGYNRTVRHGNSFHQSRSGHTPSTSHLLNNNFGSAYNQKSHFNPQQYYNNYNYQQLQTSYYYSMEPIFKSIENIKNQIEFYFSEENLKNDEFLRSKFSKTNDGFIPMSLIGKFYRMVNLSLGGDLNLILASMKEVLNNKETNHLEIAFGSIEGTQTRTPFQFNPLENYFIRRTNWSDYITGTDTDESDESEKYTIESILEVGDLDNYSYMGYSSFPSTSVNDKKSQTHDESEVNREFEQNLQIND</sequence>
<dbReference type="InterPro" id="IPR006630">
    <property type="entry name" value="La_HTH"/>
</dbReference>
<dbReference type="PROSITE" id="PS50961">
    <property type="entry name" value="HTH_LA"/>
    <property type="match status" value="1"/>
</dbReference>
<dbReference type="PANTHER" id="PTHR22792">
    <property type="entry name" value="LUPUS LA PROTEIN-RELATED"/>
    <property type="match status" value="1"/>
</dbReference>
<dbReference type="Pfam" id="PF05383">
    <property type="entry name" value="La"/>
    <property type="match status" value="1"/>
</dbReference>
<dbReference type="OrthoDB" id="340227at2759"/>
<reference evidence="1" key="1">
    <citation type="submission" date="2022-10" db="EMBL/GenBank/DDBJ databases">
        <authorList>
            <person name="Byrne P K."/>
        </authorList>
    </citation>
    <scope>NUCLEOTIDE SEQUENCE</scope>
    <source>
        <strain evidence="1">IFO1802</strain>
    </source>
</reference>
<keyword evidence="2" id="KW-1185">Reference proteome</keyword>
<accession>A0AA35JGR8</accession>
<dbReference type="GO" id="GO:0045727">
    <property type="term" value="P:positive regulation of translation"/>
    <property type="evidence" value="ECO:0007669"/>
    <property type="project" value="TreeGrafter"/>
</dbReference>
<dbReference type="PANTHER" id="PTHR22792:SF132">
    <property type="entry name" value="LA-RELATED PROTEIN 1"/>
    <property type="match status" value="1"/>
</dbReference>
<dbReference type="InterPro" id="IPR045180">
    <property type="entry name" value="La_dom_prot"/>
</dbReference>
<name>A0AA35JGR8_SACK1</name>
<dbReference type="CDD" id="cd07323">
    <property type="entry name" value="LAM"/>
    <property type="match status" value="1"/>
</dbReference>
<dbReference type="InterPro" id="IPR036390">
    <property type="entry name" value="WH_DNA-bd_sf"/>
</dbReference>
<dbReference type="Gene3D" id="1.10.10.10">
    <property type="entry name" value="Winged helix-like DNA-binding domain superfamily/Winged helix DNA-binding domain"/>
    <property type="match status" value="1"/>
</dbReference>
<proteinExistence type="predicted"/>
<dbReference type="SUPFAM" id="SSF46785">
    <property type="entry name" value="Winged helix' DNA-binding domain"/>
    <property type="match status" value="1"/>
</dbReference>